<evidence type="ECO:0000256" key="4">
    <source>
        <dbReference type="ARBA" id="ARBA00022842"/>
    </source>
</evidence>
<dbReference type="PRINTS" id="PR00866">
    <property type="entry name" value="RNADNAPOLMS"/>
</dbReference>
<evidence type="ECO:0000313" key="7">
    <source>
        <dbReference type="EMBL" id="MEZ8181947.1"/>
    </source>
</evidence>
<dbReference type="EMBL" id="JBGOOW010000017">
    <property type="protein sequence ID" value="MEZ8181947.1"/>
    <property type="molecule type" value="Genomic_DNA"/>
</dbReference>
<keyword evidence="8" id="KW-1185">Reference proteome</keyword>
<proteinExistence type="predicted"/>
<sequence>MDKPLYPCEPIGSLDVLAKTLGMHPAHIQSIASKVDESYTTFLLPPHPKTNKIREVRDAKFELKRIQKRINSRIFSHIRFPSYLQGGLKATEEQSRDYVENAGIHSRCLTLINLDVRNFYPNIKTKSVEQVFKHFFNFNDEVIEPLVKLTTFKGSVPQGGCTSSYLANLVFFNNEYHLVSKLRGQGIKYSRLLDDITISSEKKLSDDKCTELIKLVASMLKKHDLRLNNGKTSISFRNDINAKFEVTGLWIKHKTPRIRKNERRFIRQLVYNCELKARIDKTTTEYHELWNKTSGLVAKLERLNHCQSKDYRKRLANLLPEYSQSNAAQVLRAVSLALKVPKSEHQKLGRIKRINQLKHQLGILSRTHKSDAKKARQALNKHYSSSISKQKFWER</sequence>
<evidence type="ECO:0000256" key="3">
    <source>
        <dbReference type="ARBA" id="ARBA00022723"/>
    </source>
</evidence>
<feature type="domain" description="Reverse transcriptase" evidence="6">
    <location>
        <begin position="26"/>
        <end position="251"/>
    </location>
</feature>
<evidence type="ECO:0000313" key="8">
    <source>
        <dbReference type="Proteomes" id="UP001569200"/>
    </source>
</evidence>
<evidence type="ECO:0000259" key="6">
    <source>
        <dbReference type="PROSITE" id="PS50878"/>
    </source>
</evidence>
<dbReference type="RefSeq" id="WP_371691002.1">
    <property type="nucleotide sequence ID" value="NZ_JBGONW010000021.1"/>
</dbReference>
<keyword evidence="4" id="KW-0460">Magnesium</keyword>
<dbReference type="InterPro" id="IPR000477">
    <property type="entry name" value="RT_dom"/>
</dbReference>
<name>A0ABV4LU45_VIBSP</name>
<organism evidence="7 8">
    <name type="scientific">Vibrio splendidus</name>
    <dbReference type="NCBI Taxonomy" id="29497"/>
    <lineage>
        <taxon>Bacteria</taxon>
        <taxon>Pseudomonadati</taxon>
        <taxon>Pseudomonadota</taxon>
        <taxon>Gammaproteobacteria</taxon>
        <taxon>Vibrionales</taxon>
        <taxon>Vibrionaceae</taxon>
        <taxon>Vibrio</taxon>
    </lineage>
</organism>
<evidence type="ECO:0000256" key="1">
    <source>
        <dbReference type="ARBA" id="ARBA00022679"/>
    </source>
</evidence>
<accession>A0ABV4LU45</accession>
<dbReference type="InterPro" id="IPR000123">
    <property type="entry name" value="Reverse_transcriptase_msDNA"/>
</dbReference>
<evidence type="ECO:0000256" key="2">
    <source>
        <dbReference type="ARBA" id="ARBA00022695"/>
    </source>
</evidence>
<dbReference type="Proteomes" id="UP001569200">
    <property type="component" value="Unassembled WGS sequence"/>
</dbReference>
<evidence type="ECO:0000256" key="5">
    <source>
        <dbReference type="ARBA" id="ARBA00022918"/>
    </source>
</evidence>
<protein>
    <submittedName>
        <fullName evidence="7">Reverse transcriptase family protein</fullName>
        <ecNumber evidence="7">2.7.7.49</ecNumber>
    </submittedName>
</protein>
<dbReference type="Pfam" id="PF00078">
    <property type="entry name" value="RVT_1"/>
    <property type="match status" value="1"/>
</dbReference>
<reference evidence="7 8" key="1">
    <citation type="submission" date="2024-06" db="EMBL/GenBank/DDBJ databases">
        <authorList>
            <person name="Steensen K."/>
            <person name="Seneca J."/>
            <person name="Bartlau N."/>
            <person name="Yu A.X."/>
            <person name="Polz M.F."/>
        </authorList>
    </citation>
    <scope>NUCLEOTIDE SEQUENCE [LARGE SCALE GENOMIC DNA]</scope>
    <source>
        <strain evidence="7 8">1F145</strain>
    </source>
</reference>
<keyword evidence="5 7" id="KW-0695">RNA-directed DNA polymerase</keyword>
<gene>
    <name evidence="7" type="ORF">ACED33_14770</name>
</gene>
<dbReference type="EC" id="2.7.7.49" evidence="7"/>
<keyword evidence="3" id="KW-0479">Metal-binding</keyword>
<keyword evidence="2 7" id="KW-0548">Nucleotidyltransferase</keyword>
<dbReference type="CDD" id="cd03487">
    <property type="entry name" value="RT_Bac_retron_II"/>
    <property type="match status" value="1"/>
</dbReference>
<dbReference type="PROSITE" id="PS50878">
    <property type="entry name" value="RT_POL"/>
    <property type="match status" value="1"/>
</dbReference>
<keyword evidence="1 7" id="KW-0808">Transferase</keyword>
<comment type="caution">
    <text evidence="7">The sequence shown here is derived from an EMBL/GenBank/DDBJ whole genome shotgun (WGS) entry which is preliminary data.</text>
</comment>
<dbReference type="GO" id="GO:0003964">
    <property type="term" value="F:RNA-directed DNA polymerase activity"/>
    <property type="evidence" value="ECO:0007669"/>
    <property type="project" value="UniProtKB-KW"/>
</dbReference>